<evidence type="ECO:0000256" key="7">
    <source>
        <dbReference type="ARBA" id="ARBA00023306"/>
    </source>
</evidence>
<dbReference type="PANTHER" id="PTHR35794">
    <property type="entry name" value="CELL DIVISION PROTEIN DIVIVA"/>
    <property type="match status" value="1"/>
</dbReference>
<dbReference type="RefSeq" id="WP_006302650.1">
    <property type="nucleotide sequence ID" value="NZ_ACGK02000001.1"/>
</dbReference>
<evidence type="ECO:0000256" key="9">
    <source>
        <dbReference type="SAM" id="Coils"/>
    </source>
</evidence>
<dbReference type="Gene3D" id="6.10.250.660">
    <property type="match status" value="1"/>
</dbReference>
<accession>F1T482</accession>
<organism evidence="11 12">
    <name type="scientific">Fannyhessea vaginae DSM 15829</name>
    <dbReference type="NCBI Taxonomy" id="525256"/>
    <lineage>
        <taxon>Bacteria</taxon>
        <taxon>Bacillati</taxon>
        <taxon>Actinomycetota</taxon>
        <taxon>Coriobacteriia</taxon>
        <taxon>Coriobacteriales</taxon>
        <taxon>Atopobiaceae</taxon>
        <taxon>Fannyhessea</taxon>
    </lineage>
</organism>
<dbReference type="GO" id="GO:0005737">
    <property type="term" value="C:cytoplasm"/>
    <property type="evidence" value="ECO:0007669"/>
    <property type="project" value="UniProtKB-SubCell"/>
</dbReference>
<dbReference type="GO" id="GO:0051301">
    <property type="term" value="P:cell division"/>
    <property type="evidence" value="ECO:0007669"/>
    <property type="project" value="UniProtKB-KW"/>
</dbReference>
<dbReference type="OrthoDB" id="5198800at2"/>
<keyword evidence="6 9" id="KW-0175">Coiled coil</keyword>
<comment type="caution">
    <text evidence="11">The sequence shown here is derived from an EMBL/GenBank/DDBJ whole genome shotgun (WGS) entry which is preliminary data.</text>
</comment>
<evidence type="ECO:0000313" key="12">
    <source>
        <dbReference type="Proteomes" id="UP000005947"/>
    </source>
</evidence>
<comment type="subcellular location">
    <subcellularLocation>
        <location evidence="1">Cytoplasm</location>
    </subcellularLocation>
</comment>
<reference evidence="11 12" key="1">
    <citation type="submission" date="2011-02" db="EMBL/GenBank/DDBJ databases">
        <authorList>
            <person name="Muzny D."/>
            <person name="Qin X."/>
            <person name="Buhay C."/>
            <person name="Dugan-Rocha S."/>
            <person name="Ding Y."/>
            <person name="Chen G."/>
            <person name="Hawes A."/>
            <person name="Holder M."/>
            <person name="Jhangiani S."/>
            <person name="Johnson A."/>
            <person name="Khan Z."/>
            <person name="Li Z."/>
            <person name="Liu W."/>
            <person name="Liu X."/>
            <person name="Perez L."/>
            <person name="Shen H."/>
            <person name="Wang Q."/>
            <person name="Watt J."/>
            <person name="Xi L."/>
            <person name="Xin Y."/>
            <person name="Zhou J."/>
            <person name="Deng J."/>
            <person name="Jiang H."/>
            <person name="Liu Y."/>
            <person name="Qu J."/>
            <person name="Song X.-Z."/>
            <person name="Zhang L."/>
            <person name="Villasana D."/>
            <person name="Johnson A."/>
            <person name="Liu J."/>
            <person name="Liyanage D."/>
            <person name="Lorensuhewa L."/>
            <person name="Robinson T."/>
            <person name="Song A."/>
            <person name="Song B.-B."/>
            <person name="Dinh H."/>
            <person name="Thornton R."/>
            <person name="Coyle M."/>
            <person name="Francisco L."/>
            <person name="Jackson L."/>
            <person name="Javaid M."/>
            <person name="Korchina V."/>
            <person name="Kovar C."/>
            <person name="Mata R."/>
            <person name="Mathew T."/>
            <person name="Ngo R."/>
            <person name="Nguyen L."/>
            <person name="Nguyen N."/>
            <person name="Okwuonu G."/>
            <person name="Ongeri F."/>
            <person name="Pham C."/>
            <person name="Simmons D."/>
            <person name="Wilczek-Boney K."/>
            <person name="Hale W."/>
            <person name="Jakkamsetti A."/>
            <person name="Pham P."/>
            <person name="Ruth R."/>
            <person name="San Lucas F."/>
            <person name="Warren J."/>
            <person name="Zhang J."/>
            <person name="Zhao Z."/>
            <person name="Zhou C."/>
            <person name="Zhu D."/>
            <person name="Lee S."/>
            <person name="Bess C."/>
            <person name="Blankenburg K."/>
            <person name="Forbes L."/>
            <person name="Fu Q."/>
            <person name="Gubbala S."/>
            <person name="Hirani K."/>
            <person name="Jayaseelan J.C."/>
            <person name="Lara F."/>
            <person name="Munidasa M."/>
            <person name="Palculict T."/>
            <person name="Patil S."/>
            <person name="Pu L.-L."/>
            <person name="Saada N."/>
            <person name="Tang L."/>
            <person name="Weissenberger G."/>
            <person name="Zhu Y."/>
            <person name="Hemphill L."/>
            <person name="Shang Y."/>
            <person name="Youmans B."/>
            <person name="Ayvaz T."/>
            <person name="Ross M."/>
            <person name="Santibanez J."/>
            <person name="Aqrawi P."/>
            <person name="Gross S."/>
            <person name="Joshi V."/>
            <person name="Fowler G."/>
            <person name="Nazareth L."/>
            <person name="Reid J."/>
            <person name="Worley K."/>
            <person name="Petrosino J."/>
            <person name="Highlander S."/>
            <person name="Gibbs R."/>
        </authorList>
    </citation>
    <scope>NUCLEOTIDE SEQUENCE [LARGE SCALE GENOMIC DNA]</scope>
    <source>
        <strain evidence="11 12">DSM 15829</strain>
    </source>
</reference>
<evidence type="ECO:0000256" key="6">
    <source>
        <dbReference type="ARBA" id="ARBA00023054"/>
    </source>
</evidence>
<evidence type="ECO:0000256" key="4">
    <source>
        <dbReference type="ARBA" id="ARBA00022490"/>
    </source>
</evidence>
<gene>
    <name evidence="11" type="ORF">HMPREF0091_10473</name>
</gene>
<proteinExistence type="inferred from homology"/>
<evidence type="ECO:0000256" key="2">
    <source>
        <dbReference type="ARBA" id="ARBA00009008"/>
    </source>
</evidence>
<name>F1T482_9ACTN</name>
<feature type="coiled-coil region" evidence="9">
    <location>
        <begin position="109"/>
        <end position="151"/>
    </location>
</feature>
<dbReference type="PANTHER" id="PTHR35794:SF2">
    <property type="entry name" value="CELL DIVISION PROTEIN DIVIVA"/>
    <property type="match status" value="1"/>
</dbReference>
<comment type="similarity">
    <text evidence="2">Belongs to the DivIVA family.</text>
</comment>
<keyword evidence="7" id="KW-0131">Cell cycle</keyword>
<sequence>MAITPADIEHMTFSEDKKHGYNTDEVDNFLDQLSVEVDAMLKKIADLKGRLTNTEQQLAASQAQLASLKQQQSTHVEAPVAPESPTLSASEKQISQVLIVAQQSADKLLAEARTNADAIRNEADQKAREVIRQALAEKQTELDEIDRLKQSRESFRGAYKKMLQHFIDDADSVFPQKDASAEDALNALDKSAQAASSLNQDASKSPVALSGDFADLD</sequence>
<evidence type="ECO:0000256" key="1">
    <source>
        <dbReference type="ARBA" id="ARBA00004496"/>
    </source>
</evidence>
<feature type="region of interest" description="Disordered" evidence="10">
    <location>
        <begin position="190"/>
        <end position="217"/>
    </location>
</feature>
<dbReference type="Pfam" id="PF05103">
    <property type="entry name" value="DivIVA"/>
    <property type="match status" value="2"/>
</dbReference>
<dbReference type="GeneID" id="93210088"/>
<evidence type="ECO:0000313" key="11">
    <source>
        <dbReference type="EMBL" id="EGF23526.1"/>
    </source>
</evidence>
<dbReference type="AlphaFoldDB" id="F1T482"/>
<keyword evidence="12" id="KW-1185">Reference proteome</keyword>
<dbReference type="EMBL" id="ACGK02000001">
    <property type="protein sequence ID" value="EGF23526.1"/>
    <property type="molecule type" value="Genomic_DNA"/>
</dbReference>
<feature type="compositionally biased region" description="Polar residues" evidence="10">
    <location>
        <begin position="193"/>
        <end position="203"/>
    </location>
</feature>
<feature type="coiled-coil region" evidence="9">
    <location>
        <begin position="30"/>
        <end position="71"/>
    </location>
</feature>
<protein>
    <recommendedName>
        <fullName evidence="3">Cell wall synthesis protein Wag31</fullName>
    </recommendedName>
    <alternativeName>
        <fullName evidence="8">Antigen 84</fullName>
    </alternativeName>
</protein>
<keyword evidence="5" id="KW-0132">Cell division</keyword>
<dbReference type="InterPro" id="IPR007793">
    <property type="entry name" value="DivIVA_fam"/>
</dbReference>
<evidence type="ECO:0000256" key="10">
    <source>
        <dbReference type="SAM" id="MobiDB-lite"/>
    </source>
</evidence>
<dbReference type="Proteomes" id="UP000005947">
    <property type="component" value="Unassembled WGS sequence"/>
</dbReference>
<evidence type="ECO:0000256" key="3">
    <source>
        <dbReference type="ARBA" id="ARBA00018787"/>
    </source>
</evidence>
<dbReference type="eggNOG" id="COG3599">
    <property type="taxonomic scope" value="Bacteria"/>
</dbReference>
<dbReference type="NCBIfam" id="TIGR03544">
    <property type="entry name" value="DivI1A_domain"/>
    <property type="match status" value="1"/>
</dbReference>
<evidence type="ECO:0000256" key="8">
    <source>
        <dbReference type="ARBA" id="ARBA00031737"/>
    </source>
</evidence>
<keyword evidence="4" id="KW-0963">Cytoplasm</keyword>
<evidence type="ECO:0000256" key="5">
    <source>
        <dbReference type="ARBA" id="ARBA00022618"/>
    </source>
</evidence>
<dbReference type="InterPro" id="IPR019933">
    <property type="entry name" value="DivIVA_domain"/>
</dbReference>